<accession>A0ABR4NPM4</accession>
<name>A0ABR4NPM4_9SACH</name>
<dbReference type="Proteomes" id="UP001623330">
    <property type="component" value="Unassembled WGS sequence"/>
</dbReference>
<dbReference type="InterPro" id="IPR013078">
    <property type="entry name" value="His_Pase_superF_clade-1"/>
</dbReference>
<dbReference type="Pfam" id="PF00300">
    <property type="entry name" value="His_Phos_1"/>
    <property type="match status" value="1"/>
</dbReference>
<evidence type="ECO:0000313" key="2">
    <source>
        <dbReference type="Proteomes" id="UP001623330"/>
    </source>
</evidence>
<protein>
    <submittedName>
        <fullName evidence="1">Uncharacterized protein</fullName>
    </submittedName>
</protein>
<dbReference type="SMART" id="SM00855">
    <property type="entry name" value="PGAM"/>
    <property type="match status" value="1"/>
</dbReference>
<dbReference type="PANTHER" id="PTHR46192">
    <property type="entry name" value="BROAD-RANGE ACID PHOSPHATASE DET1"/>
    <property type="match status" value="1"/>
</dbReference>
<comment type="caution">
    <text evidence="1">The sequence shown here is derived from an EMBL/GenBank/DDBJ whole genome shotgun (WGS) entry which is preliminary data.</text>
</comment>
<dbReference type="PROSITE" id="PS00175">
    <property type="entry name" value="PG_MUTASE"/>
    <property type="match status" value="1"/>
</dbReference>
<sequence>MDCCDCNCHSSNSHRRGNKPRLIILIRHGESESNLDKAVNEKIPNHLIPLTDLGWKEARNAAVALLKVLNLDKHSEEVIKKLEEKYVVENDCRTMLKTSPCTRVSTSRDTSIVFYTSPYRRTKETLKGILDVVDEFNELNVGIKVHPEQKYEPCCKRKHSFWPRDVNTPTGIYENNITMPQVPVSENIDGCYLQYKVKNDPRIREQDFGNYQNVDSMNDVMKERKNYGHFFYRFPQGESAADVYDRVASFQESLFRKFERRTSNNPKDIVVLVTHGIYARIFLMKWFRWTYEEYESFTNVPNGSMMVMELNEATDRYILRTELPKWCQ</sequence>
<evidence type="ECO:0000313" key="1">
    <source>
        <dbReference type="EMBL" id="KAL3230011.1"/>
    </source>
</evidence>
<dbReference type="EMBL" id="JBEVYD010000010">
    <property type="protein sequence ID" value="KAL3230011.1"/>
    <property type="molecule type" value="Genomic_DNA"/>
</dbReference>
<dbReference type="InterPro" id="IPR001345">
    <property type="entry name" value="PG/BPGM_mutase_AS"/>
</dbReference>
<dbReference type="SUPFAM" id="SSF53254">
    <property type="entry name" value="Phosphoglycerate mutase-like"/>
    <property type="match status" value="1"/>
</dbReference>
<gene>
    <name evidence="1" type="ORF">RNJ44_01374</name>
</gene>
<organism evidence="1 2">
    <name type="scientific">Nakaseomyces bracarensis</name>
    <dbReference type="NCBI Taxonomy" id="273131"/>
    <lineage>
        <taxon>Eukaryota</taxon>
        <taxon>Fungi</taxon>
        <taxon>Dikarya</taxon>
        <taxon>Ascomycota</taxon>
        <taxon>Saccharomycotina</taxon>
        <taxon>Saccharomycetes</taxon>
        <taxon>Saccharomycetales</taxon>
        <taxon>Saccharomycetaceae</taxon>
        <taxon>Nakaseomyces</taxon>
    </lineage>
</organism>
<dbReference type="Gene3D" id="3.40.50.1240">
    <property type="entry name" value="Phosphoglycerate mutase-like"/>
    <property type="match status" value="1"/>
</dbReference>
<dbReference type="InterPro" id="IPR052765">
    <property type="entry name" value="PGM-Related"/>
</dbReference>
<proteinExistence type="predicted"/>
<keyword evidence="2" id="KW-1185">Reference proteome</keyword>
<dbReference type="InterPro" id="IPR029033">
    <property type="entry name" value="His_PPase_superfam"/>
</dbReference>
<reference evidence="1 2" key="1">
    <citation type="submission" date="2024-05" db="EMBL/GenBank/DDBJ databases">
        <title>Long read based assembly of the Candida bracarensis genome reveals expanded adhesin content.</title>
        <authorList>
            <person name="Marcet-Houben M."/>
            <person name="Ksiezopolska E."/>
            <person name="Gabaldon T."/>
        </authorList>
    </citation>
    <scope>NUCLEOTIDE SEQUENCE [LARGE SCALE GENOMIC DNA]</scope>
    <source>
        <strain evidence="1 2">CBM6</strain>
    </source>
</reference>
<dbReference type="CDD" id="cd07067">
    <property type="entry name" value="HP_PGM_like"/>
    <property type="match status" value="1"/>
</dbReference>